<proteinExistence type="predicted"/>
<dbReference type="Pfam" id="PF04564">
    <property type="entry name" value="U-box"/>
    <property type="match status" value="1"/>
</dbReference>
<feature type="region of interest" description="Disordered" evidence="1">
    <location>
        <begin position="168"/>
        <end position="192"/>
    </location>
</feature>
<organism evidence="3 4">
    <name type="scientific">Tritrichomonas musculus</name>
    <dbReference type="NCBI Taxonomy" id="1915356"/>
    <lineage>
        <taxon>Eukaryota</taxon>
        <taxon>Metamonada</taxon>
        <taxon>Parabasalia</taxon>
        <taxon>Tritrichomonadida</taxon>
        <taxon>Tritrichomonadidae</taxon>
        <taxon>Tritrichomonas</taxon>
    </lineage>
</organism>
<sequence length="446" mass="51025">MLEQCEPTLLENDIKIDKPLKQAVSKRDSSSAPIKIEDISPLLYNSQNQYDSSVNEYLIKQKTFMAEHKLTRINNAIDAIRDKWPKVTPLEIWIGFDLAGCCSDDLLLKLDEPDFKQQVKTELNRRLSHQPISQPSTEGELDDDEDADDKTDYEFAISCVPQAKKTTTRRRKFSKNNPVVNEPIPPTPVGVTDEEWRSWSDIHRKSFLAGMKDPNTFLYRNCPIGVQRKNGPWSEEEKRAFLKRLNQIRGNKDTIDGKWGIFSLGVPGRVGYQCSNFYRLLIANGEITDSRYIVGSDGKLHHTSHFHPERIGTNAPKKSSKAPAKVFSIKSVTSLKFVNNKNNHNRCGTNDDDESEDGQKSVKMLGRYDRWALQNPLPDAIDNITSEVMKVPTISPDGYVLDYNTWLNVLKTKSENPFTRNHITKRDLIVLTVENIEEYRDKIKNL</sequence>
<dbReference type="Gene3D" id="3.30.40.10">
    <property type="entry name" value="Zinc/RING finger domain, C3HC4 (zinc finger)"/>
    <property type="match status" value="1"/>
</dbReference>
<evidence type="ECO:0000259" key="2">
    <source>
        <dbReference type="PROSITE" id="PS50090"/>
    </source>
</evidence>
<protein>
    <recommendedName>
        <fullName evidence="2">Myb-like domain-containing protein</fullName>
    </recommendedName>
</protein>
<dbReference type="Proteomes" id="UP001470230">
    <property type="component" value="Unassembled WGS sequence"/>
</dbReference>
<dbReference type="SUPFAM" id="SSF57850">
    <property type="entry name" value="RING/U-box"/>
    <property type="match status" value="1"/>
</dbReference>
<dbReference type="SUPFAM" id="SSF46689">
    <property type="entry name" value="Homeodomain-like"/>
    <property type="match status" value="1"/>
</dbReference>
<evidence type="ECO:0000313" key="3">
    <source>
        <dbReference type="EMBL" id="KAK8882681.1"/>
    </source>
</evidence>
<dbReference type="InterPro" id="IPR001005">
    <property type="entry name" value="SANT/Myb"/>
</dbReference>
<gene>
    <name evidence="3" type="ORF">M9Y10_045323</name>
</gene>
<dbReference type="InterPro" id="IPR013083">
    <property type="entry name" value="Znf_RING/FYVE/PHD"/>
</dbReference>
<dbReference type="EMBL" id="JAPFFF010000009">
    <property type="protein sequence ID" value="KAK8882681.1"/>
    <property type="molecule type" value="Genomic_DNA"/>
</dbReference>
<dbReference type="PROSITE" id="PS50090">
    <property type="entry name" value="MYB_LIKE"/>
    <property type="match status" value="1"/>
</dbReference>
<name>A0ABR2JW77_9EUKA</name>
<reference evidence="3 4" key="1">
    <citation type="submission" date="2024-04" db="EMBL/GenBank/DDBJ databases">
        <title>Tritrichomonas musculus Genome.</title>
        <authorList>
            <person name="Alves-Ferreira E."/>
            <person name="Grigg M."/>
            <person name="Lorenzi H."/>
            <person name="Galac M."/>
        </authorList>
    </citation>
    <scope>NUCLEOTIDE SEQUENCE [LARGE SCALE GENOMIC DNA]</scope>
    <source>
        <strain evidence="3 4">EAF2021</strain>
    </source>
</reference>
<dbReference type="InterPro" id="IPR003613">
    <property type="entry name" value="Ubox_domain"/>
</dbReference>
<accession>A0ABR2JW77</accession>
<dbReference type="InterPro" id="IPR009057">
    <property type="entry name" value="Homeodomain-like_sf"/>
</dbReference>
<evidence type="ECO:0000256" key="1">
    <source>
        <dbReference type="SAM" id="MobiDB-lite"/>
    </source>
</evidence>
<evidence type="ECO:0000313" key="4">
    <source>
        <dbReference type="Proteomes" id="UP001470230"/>
    </source>
</evidence>
<feature type="domain" description="Myb-like" evidence="2">
    <location>
        <begin position="225"/>
        <end position="282"/>
    </location>
</feature>
<comment type="caution">
    <text evidence="3">The sequence shown here is derived from an EMBL/GenBank/DDBJ whole genome shotgun (WGS) entry which is preliminary data.</text>
</comment>
<keyword evidence="4" id="KW-1185">Reference proteome</keyword>
<feature type="region of interest" description="Disordered" evidence="1">
    <location>
        <begin position="122"/>
        <end position="147"/>
    </location>
</feature>